<evidence type="ECO:0000256" key="1">
    <source>
        <dbReference type="SAM" id="Phobius"/>
    </source>
</evidence>
<dbReference type="AlphaFoldDB" id="A0A4R5PA17"/>
<dbReference type="EMBL" id="RXLR01000015">
    <property type="protein sequence ID" value="TDH21011.1"/>
    <property type="molecule type" value="Genomic_DNA"/>
</dbReference>
<keyword evidence="1" id="KW-1133">Transmembrane helix</keyword>
<comment type="caution">
    <text evidence="2">The sequence shown here is derived from an EMBL/GenBank/DDBJ whole genome shotgun (WGS) entry which is preliminary data.</text>
</comment>
<feature type="transmembrane region" description="Helical" evidence="1">
    <location>
        <begin position="6"/>
        <end position="30"/>
    </location>
</feature>
<evidence type="ECO:0000313" key="2">
    <source>
        <dbReference type="EMBL" id="TDH21011.1"/>
    </source>
</evidence>
<gene>
    <name evidence="2" type="ORF">EJ571_13650</name>
</gene>
<organism evidence="2 3">
    <name type="scientific">Mycobacteroides franklinii</name>
    <dbReference type="NCBI Taxonomy" id="948102"/>
    <lineage>
        <taxon>Bacteria</taxon>
        <taxon>Bacillati</taxon>
        <taxon>Actinomycetota</taxon>
        <taxon>Actinomycetes</taxon>
        <taxon>Mycobacteriales</taxon>
        <taxon>Mycobacteriaceae</taxon>
        <taxon>Mycobacteroides</taxon>
    </lineage>
</organism>
<evidence type="ECO:0000313" key="3">
    <source>
        <dbReference type="Proteomes" id="UP000295627"/>
    </source>
</evidence>
<reference evidence="2 3" key="1">
    <citation type="journal article" date="2019" name="Sci. Rep.">
        <title>Extended insight into the Mycobacterium chelonae-abscessus complex through whole genome sequencing of Mycobacterium salmoniphilum outbreak and Mycobacterium salmoniphilum-like strains.</title>
        <authorList>
            <person name="Behra P.R.K."/>
            <person name="Das S."/>
            <person name="Pettersson B.M.F."/>
            <person name="Shirreff L."/>
            <person name="DuCote T."/>
            <person name="Jacobsson K.G."/>
            <person name="Ennis D.G."/>
            <person name="Kirsebom L.A."/>
        </authorList>
    </citation>
    <scope>NUCLEOTIDE SEQUENCE [LARGE SCALE GENOMIC DNA]</scope>
    <source>
        <strain evidence="2 3">DSM 45524</strain>
    </source>
</reference>
<proteinExistence type="predicted"/>
<sequence>MDILSTRTAVLTVLACAAGLGLSMLLWMLFRAHHYSRGHFVSSAACWSCAASQGRCSSQLSMIRVTASAAGLRWNFVKHDSVATASSALLYRVTGVPWWSMVMFMSADSVRVTESCSLRSSTARRQYARLLSSVLR</sequence>
<dbReference type="Proteomes" id="UP000295627">
    <property type="component" value="Unassembled WGS sequence"/>
</dbReference>
<accession>A0A4R5PA17</accession>
<protein>
    <submittedName>
        <fullName evidence="2">Uncharacterized protein</fullName>
    </submittedName>
</protein>
<name>A0A4R5PA17_9MYCO</name>
<keyword evidence="1" id="KW-0472">Membrane</keyword>
<keyword evidence="1" id="KW-0812">Transmembrane</keyword>